<dbReference type="CDD" id="cd00088">
    <property type="entry name" value="HPT"/>
    <property type="match status" value="1"/>
</dbReference>
<comment type="caution">
    <text evidence="3">The sequence shown here is derived from an EMBL/GenBank/DDBJ whole genome shotgun (WGS) entry which is preliminary data.</text>
</comment>
<dbReference type="EMBL" id="JAMZMM010000410">
    <property type="protein sequence ID" value="MCP2731838.1"/>
    <property type="molecule type" value="Genomic_DNA"/>
</dbReference>
<name>A0AAE3GXU5_9CYAN</name>
<dbReference type="AlphaFoldDB" id="A0AAE3GXU5"/>
<accession>A0AAE3GXU5</accession>
<protein>
    <submittedName>
        <fullName evidence="3">Hpt domain-containing protein</fullName>
    </submittedName>
</protein>
<evidence type="ECO:0000313" key="4">
    <source>
        <dbReference type="Proteomes" id="UP001204953"/>
    </source>
</evidence>
<dbReference type="InterPro" id="IPR008207">
    <property type="entry name" value="Sig_transdc_His_kin_Hpt_dom"/>
</dbReference>
<feature type="domain" description="HPt" evidence="2">
    <location>
        <begin position="29"/>
        <end position="122"/>
    </location>
</feature>
<dbReference type="SMART" id="SM00073">
    <property type="entry name" value="HPT"/>
    <property type="match status" value="1"/>
</dbReference>
<dbReference type="Pfam" id="PF01627">
    <property type="entry name" value="Hpt"/>
    <property type="match status" value="1"/>
</dbReference>
<keyword evidence="1" id="KW-0597">Phosphoprotein</keyword>
<evidence type="ECO:0000259" key="2">
    <source>
        <dbReference type="PROSITE" id="PS50894"/>
    </source>
</evidence>
<proteinExistence type="predicted"/>
<feature type="modified residue" description="Phosphohistidine" evidence="1">
    <location>
        <position position="68"/>
    </location>
</feature>
<sequence>MLQSDFSLTDGYKEPMVDLDRLKEITLGQVELQRELITAFIEILRANLDAIQEALPSGDCLTVSRCAHQIKGAAANVGIPSIKEIAAELERQANEQNLVNATQLLVDLDDRRSQLQEFISNYLS</sequence>
<dbReference type="Proteomes" id="UP001204953">
    <property type="component" value="Unassembled WGS sequence"/>
</dbReference>
<reference evidence="3" key="1">
    <citation type="submission" date="2022-06" db="EMBL/GenBank/DDBJ databases">
        <title>New cyanobacteria of genus Symplocastrum in benthos of Lake Baikal.</title>
        <authorList>
            <person name="Sorokovikova E."/>
            <person name="Tikhonova I."/>
            <person name="Krasnopeev A."/>
            <person name="Evseev P."/>
            <person name="Gladkikh A."/>
            <person name="Belykh O."/>
        </authorList>
    </citation>
    <scope>NUCLEOTIDE SEQUENCE</scope>
    <source>
        <strain evidence="3">BBK-W-15</strain>
    </source>
</reference>
<dbReference type="PROSITE" id="PS50894">
    <property type="entry name" value="HPT"/>
    <property type="match status" value="1"/>
</dbReference>
<dbReference type="SUPFAM" id="SSF47226">
    <property type="entry name" value="Histidine-containing phosphotransfer domain, HPT domain"/>
    <property type="match status" value="1"/>
</dbReference>
<dbReference type="GO" id="GO:0000160">
    <property type="term" value="P:phosphorelay signal transduction system"/>
    <property type="evidence" value="ECO:0007669"/>
    <property type="project" value="InterPro"/>
</dbReference>
<organism evidence="3 4">
    <name type="scientific">Limnofasciculus baicalensis BBK-W-15</name>
    <dbReference type="NCBI Taxonomy" id="2699891"/>
    <lineage>
        <taxon>Bacteria</taxon>
        <taxon>Bacillati</taxon>
        <taxon>Cyanobacteriota</taxon>
        <taxon>Cyanophyceae</taxon>
        <taxon>Coleofasciculales</taxon>
        <taxon>Coleofasciculaceae</taxon>
        <taxon>Limnofasciculus</taxon>
        <taxon>Limnofasciculus baicalensis</taxon>
    </lineage>
</organism>
<gene>
    <name evidence="3" type="ORF">NJ959_25740</name>
</gene>
<keyword evidence="4" id="KW-1185">Reference proteome</keyword>
<dbReference type="InterPro" id="IPR036641">
    <property type="entry name" value="HPT_dom_sf"/>
</dbReference>
<evidence type="ECO:0000313" key="3">
    <source>
        <dbReference type="EMBL" id="MCP2731838.1"/>
    </source>
</evidence>
<dbReference type="Gene3D" id="1.20.120.160">
    <property type="entry name" value="HPT domain"/>
    <property type="match status" value="1"/>
</dbReference>
<dbReference type="RefSeq" id="WP_254014569.1">
    <property type="nucleotide sequence ID" value="NZ_JAMZMM010000410.1"/>
</dbReference>
<evidence type="ECO:0000256" key="1">
    <source>
        <dbReference type="PROSITE-ProRule" id="PRU00110"/>
    </source>
</evidence>